<reference evidence="1 2" key="1">
    <citation type="submission" date="2021-01" db="EMBL/GenBank/DDBJ databases">
        <title>Whole genome shotgun sequence of Actinoplanes lobatus NBRC 12513.</title>
        <authorList>
            <person name="Komaki H."/>
            <person name="Tamura T."/>
        </authorList>
    </citation>
    <scope>NUCLEOTIDE SEQUENCE [LARGE SCALE GENOMIC DNA]</scope>
    <source>
        <strain evidence="1 2">NBRC 12513</strain>
    </source>
</reference>
<dbReference type="PANTHER" id="PTHR47197">
    <property type="entry name" value="PROTEIN NIRF"/>
    <property type="match status" value="1"/>
</dbReference>
<sequence>MPVSSVVGMTSDMLAVASQSGETVEFFELDRYRHLGSVMVPPEPHEVLLDPARRLLYVSHTYRSGHYLDHTGHAQQLSIIDVDSRQIVDILDLAPERAPHGLHLDAGRDLLYVSVEAGPAGPGGLLVLDASRRKVVGRIDAEADQPHWFAVTPDGATAYTANKRAAYISVLDLGNGTIVNRIPVPGTEEITATPDGRYVYAAAPAIDPATAAEAGGRILVIDTTTHRVINTIATALPVSPLHVTTGGTLLAGQWRHTIGTDGEFTPLDGVLNTYDTDDWTLTGTTDTQRLPINIRSDPSGRRAFVSNLNSGTVSVVELPSMRTLTVLTVDRSGRTTGKRYGQGAHGLTFISR</sequence>
<gene>
    <name evidence="1" type="ORF">Alo02nite_72090</name>
</gene>
<dbReference type="InterPro" id="IPR015943">
    <property type="entry name" value="WD40/YVTN_repeat-like_dom_sf"/>
</dbReference>
<protein>
    <submittedName>
        <fullName evidence="1">Surface layer protein</fullName>
    </submittedName>
</protein>
<dbReference type="Proteomes" id="UP000631312">
    <property type="component" value="Unassembled WGS sequence"/>
</dbReference>
<comment type="caution">
    <text evidence="1">The sequence shown here is derived from an EMBL/GenBank/DDBJ whole genome shotgun (WGS) entry which is preliminary data.</text>
</comment>
<dbReference type="InterPro" id="IPR051200">
    <property type="entry name" value="Host-pathogen_enzymatic-act"/>
</dbReference>
<evidence type="ECO:0000313" key="1">
    <source>
        <dbReference type="EMBL" id="GIE44311.1"/>
    </source>
</evidence>
<dbReference type="InterPro" id="IPR011048">
    <property type="entry name" value="Haem_d1_sf"/>
</dbReference>
<proteinExistence type="predicted"/>
<keyword evidence="2" id="KW-1185">Reference proteome</keyword>
<dbReference type="EMBL" id="BOMP01000124">
    <property type="protein sequence ID" value="GIE44311.1"/>
    <property type="molecule type" value="Genomic_DNA"/>
</dbReference>
<organism evidence="1 2">
    <name type="scientific">Actinoplanes lobatus</name>
    <dbReference type="NCBI Taxonomy" id="113568"/>
    <lineage>
        <taxon>Bacteria</taxon>
        <taxon>Bacillati</taxon>
        <taxon>Actinomycetota</taxon>
        <taxon>Actinomycetes</taxon>
        <taxon>Micromonosporales</taxon>
        <taxon>Micromonosporaceae</taxon>
        <taxon>Actinoplanes</taxon>
    </lineage>
</organism>
<name>A0ABQ4ATT2_9ACTN</name>
<dbReference type="PANTHER" id="PTHR47197:SF3">
    <property type="entry name" value="DIHYDRO-HEME D1 DEHYDROGENASE"/>
    <property type="match status" value="1"/>
</dbReference>
<dbReference type="Gene3D" id="2.130.10.10">
    <property type="entry name" value="YVTN repeat-like/Quinoprotein amine dehydrogenase"/>
    <property type="match status" value="2"/>
</dbReference>
<evidence type="ECO:0000313" key="2">
    <source>
        <dbReference type="Proteomes" id="UP000631312"/>
    </source>
</evidence>
<accession>A0ABQ4ATT2</accession>
<dbReference type="SUPFAM" id="SSF51004">
    <property type="entry name" value="C-terminal (heme d1) domain of cytochrome cd1-nitrite reductase"/>
    <property type="match status" value="1"/>
</dbReference>